<keyword evidence="2" id="KW-0648">Protein biosynthesis</keyword>
<gene>
    <name evidence="2 3" type="primary">def</name>
    <name evidence="3" type="ORF">CO083_05920</name>
</gene>
<dbReference type="GO" id="GO:0046872">
    <property type="term" value="F:metal ion binding"/>
    <property type="evidence" value="ECO:0007669"/>
    <property type="project" value="UniProtKB-KW"/>
</dbReference>
<dbReference type="EMBL" id="PFTH01000214">
    <property type="protein sequence ID" value="PJB87652.1"/>
    <property type="molecule type" value="Genomic_DNA"/>
</dbReference>
<proteinExistence type="inferred from homology"/>
<dbReference type="InterPro" id="IPR036821">
    <property type="entry name" value="Peptide_deformylase_sf"/>
</dbReference>
<feature type="binding site" evidence="2">
    <location>
        <position position="145"/>
    </location>
    <ligand>
        <name>Fe cation</name>
        <dbReference type="ChEBI" id="CHEBI:24875"/>
    </ligand>
</feature>
<dbReference type="InterPro" id="IPR023635">
    <property type="entry name" value="Peptide_deformylase"/>
</dbReference>
<comment type="function">
    <text evidence="2">Removes the formyl group from the N-terminal Met of newly synthesized proteins. Requires at least a dipeptide for an efficient rate of reaction. N-terminal L-methionine is a prerequisite for activity but the enzyme has broad specificity at other positions.</text>
</comment>
<dbReference type="Pfam" id="PF01327">
    <property type="entry name" value="Pep_deformylase"/>
    <property type="match status" value="1"/>
</dbReference>
<keyword evidence="2" id="KW-0408">Iron</keyword>
<dbReference type="PIRSF" id="PIRSF004749">
    <property type="entry name" value="Pep_def"/>
    <property type="match status" value="1"/>
</dbReference>
<protein>
    <recommendedName>
        <fullName evidence="2">Peptide deformylase</fullName>
        <shortName evidence="2">PDF</shortName>
        <ecNumber evidence="2">3.5.1.88</ecNumber>
    </recommendedName>
    <alternativeName>
        <fullName evidence="2">Polypeptide deformylase</fullName>
    </alternativeName>
</protein>
<dbReference type="HAMAP" id="MF_00163">
    <property type="entry name" value="Pep_deformylase"/>
    <property type="match status" value="1"/>
</dbReference>
<keyword evidence="2" id="KW-0378">Hydrolase</keyword>
<comment type="catalytic activity">
    <reaction evidence="2">
        <text>N-terminal N-formyl-L-methionyl-[peptide] + H2O = N-terminal L-methionyl-[peptide] + formate</text>
        <dbReference type="Rhea" id="RHEA:24420"/>
        <dbReference type="Rhea" id="RHEA-COMP:10639"/>
        <dbReference type="Rhea" id="RHEA-COMP:10640"/>
        <dbReference type="ChEBI" id="CHEBI:15377"/>
        <dbReference type="ChEBI" id="CHEBI:15740"/>
        <dbReference type="ChEBI" id="CHEBI:49298"/>
        <dbReference type="ChEBI" id="CHEBI:64731"/>
        <dbReference type="EC" id="3.5.1.88"/>
    </reaction>
</comment>
<name>A0A2M8DB99_9BACT</name>
<dbReference type="PRINTS" id="PR01576">
    <property type="entry name" value="PDEFORMYLASE"/>
</dbReference>
<dbReference type="NCBIfam" id="TIGR00079">
    <property type="entry name" value="pept_deformyl"/>
    <property type="match status" value="1"/>
</dbReference>
<evidence type="ECO:0000256" key="2">
    <source>
        <dbReference type="HAMAP-Rule" id="MF_00163"/>
    </source>
</evidence>
<evidence type="ECO:0000256" key="1">
    <source>
        <dbReference type="ARBA" id="ARBA00010759"/>
    </source>
</evidence>
<dbReference type="AlphaFoldDB" id="A0A2M8DB99"/>
<dbReference type="Gene3D" id="3.90.45.10">
    <property type="entry name" value="Peptide deformylase"/>
    <property type="match status" value="1"/>
</dbReference>
<sequence length="179" mass="20322">MLKVVNVPNSILTIPVKPVVNFDQVLLKLVKEMKKTLEAQIDPPGVGLAAPQIGKSLALFIIKPKLKALVEVFINPRILQSEEFKVMQRKSSHTKKKQPLEGCLSIPHIWGPVKRANKILLEYQNINGKTITEWFSGFKAVIIQHEVDHLSGILFTHRSLEQKAPLYEEENGELIKIRY</sequence>
<dbReference type="PANTHER" id="PTHR10458:SF22">
    <property type="entry name" value="PEPTIDE DEFORMYLASE"/>
    <property type="match status" value="1"/>
</dbReference>
<organism evidence="3 4">
    <name type="scientific">Candidatus Roizmanbacteria bacterium CG_4_9_14_0_8_um_filter_34_12</name>
    <dbReference type="NCBI Taxonomy" id="1974840"/>
    <lineage>
        <taxon>Bacteria</taxon>
        <taxon>Candidatus Roizmaniibacteriota</taxon>
    </lineage>
</organism>
<feature type="binding site" evidence="2">
    <location>
        <position position="149"/>
    </location>
    <ligand>
        <name>Fe cation</name>
        <dbReference type="ChEBI" id="CHEBI:24875"/>
    </ligand>
</feature>
<keyword evidence="2" id="KW-0479">Metal-binding</keyword>
<evidence type="ECO:0000313" key="4">
    <source>
        <dbReference type="Proteomes" id="UP000229706"/>
    </source>
</evidence>
<feature type="binding site" evidence="2">
    <location>
        <position position="103"/>
    </location>
    <ligand>
        <name>Fe cation</name>
        <dbReference type="ChEBI" id="CHEBI:24875"/>
    </ligand>
</feature>
<evidence type="ECO:0000313" key="3">
    <source>
        <dbReference type="EMBL" id="PJB87652.1"/>
    </source>
</evidence>
<dbReference type="Proteomes" id="UP000229706">
    <property type="component" value="Unassembled WGS sequence"/>
</dbReference>
<dbReference type="GO" id="GO:0042586">
    <property type="term" value="F:peptide deformylase activity"/>
    <property type="evidence" value="ECO:0007669"/>
    <property type="project" value="UniProtKB-UniRule"/>
</dbReference>
<comment type="similarity">
    <text evidence="1 2">Belongs to the polypeptide deformylase family.</text>
</comment>
<dbReference type="CDD" id="cd00487">
    <property type="entry name" value="Pep_deformylase"/>
    <property type="match status" value="1"/>
</dbReference>
<feature type="active site" evidence="2">
    <location>
        <position position="146"/>
    </location>
</feature>
<dbReference type="GO" id="GO:0006412">
    <property type="term" value="P:translation"/>
    <property type="evidence" value="ECO:0007669"/>
    <property type="project" value="UniProtKB-UniRule"/>
</dbReference>
<comment type="caution">
    <text evidence="3">The sequence shown here is derived from an EMBL/GenBank/DDBJ whole genome shotgun (WGS) entry which is preliminary data.</text>
</comment>
<accession>A0A2M8DB99</accession>
<comment type="cofactor">
    <cofactor evidence="2">
        <name>Fe(2+)</name>
        <dbReference type="ChEBI" id="CHEBI:29033"/>
    </cofactor>
    <text evidence="2">Binds 1 Fe(2+) ion.</text>
</comment>
<dbReference type="EC" id="3.5.1.88" evidence="2"/>
<dbReference type="PANTHER" id="PTHR10458">
    <property type="entry name" value="PEPTIDE DEFORMYLASE"/>
    <property type="match status" value="1"/>
</dbReference>
<dbReference type="SUPFAM" id="SSF56420">
    <property type="entry name" value="Peptide deformylase"/>
    <property type="match status" value="1"/>
</dbReference>
<reference evidence="4" key="1">
    <citation type="submission" date="2017-09" db="EMBL/GenBank/DDBJ databases">
        <title>Depth-based differentiation of microbial function through sediment-hosted aquifers and enrichment of novel symbionts in the deep terrestrial subsurface.</title>
        <authorList>
            <person name="Probst A.J."/>
            <person name="Ladd B."/>
            <person name="Jarett J.K."/>
            <person name="Geller-Mcgrath D.E."/>
            <person name="Sieber C.M.K."/>
            <person name="Emerson J.B."/>
            <person name="Anantharaman K."/>
            <person name="Thomas B.C."/>
            <person name="Malmstrom R."/>
            <person name="Stieglmeier M."/>
            <person name="Klingl A."/>
            <person name="Woyke T."/>
            <person name="Ryan C.M."/>
            <person name="Banfield J.F."/>
        </authorList>
    </citation>
    <scope>NUCLEOTIDE SEQUENCE [LARGE SCALE GENOMIC DNA]</scope>
</reference>